<feature type="chain" id="PRO_5029658984" evidence="2">
    <location>
        <begin position="20"/>
        <end position="560"/>
    </location>
</feature>
<dbReference type="Proteomes" id="UP000549394">
    <property type="component" value="Unassembled WGS sequence"/>
</dbReference>
<evidence type="ECO:0000313" key="5">
    <source>
        <dbReference type="EMBL" id="CAD5113697.1"/>
    </source>
</evidence>
<protein>
    <submittedName>
        <fullName evidence="5">DgyrCDS2859</fullName>
    </submittedName>
</protein>
<evidence type="ECO:0000256" key="1">
    <source>
        <dbReference type="SAM" id="MobiDB-lite"/>
    </source>
</evidence>
<organism evidence="5 6">
    <name type="scientific">Dimorphilus gyrociliatus</name>
    <dbReference type="NCBI Taxonomy" id="2664684"/>
    <lineage>
        <taxon>Eukaryota</taxon>
        <taxon>Metazoa</taxon>
        <taxon>Spiralia</taxon>
        <taxon>Lophotrochozoa</taxon>
        <taxon>Annelida</taxon>
        <taxon>Polychaeta</taxon>
        <taxon>Polychaeta incertae sedis</taxon>
        <taxon>Dinophilidae</taxon>
        <taxon>Dimorphilus</taxon>
    </lineage>
</organism>
<dbReference type="Pfam" id="PF23070">
    <property type="entry name" value="DUF7043"/>
    <property type="match status" value="1"/>
</dbReference>
<comment type="caution">
    <text evidence="5">The sequence shown here is derived from an EMBL/GenBank/DDBJ whole genome shotgun (WGS) entry which is preliminary data.</text>
</comment>
<keyword evidence="6" id="KW-1185">Reference proteome</keyword>
<feature type="domain" description="DUF7043" evidence="4">
    <location>
        <begin position="274"/>
        <end position="379"/>
    </location>
</feature>
<feature type="compositionally biased region" description="Basic residues" evidence="1">
    <location>
        <begin position="501"/>
        <end position="517"/>
    </location>
</feature>
<dbReference type="OrthoDB" id="9979716at2759"/>
<feature type="domain" description="DUF7042" evidence="3">
    <location>
        <begin position="144"/>
        <end position="232"/>
    </location>
</feature>
<keyword evidence="2" id="KW-0732">Signal</keyword>
<accession>A0A7I8VBN6</accession>
<dbReference type="InterPro" id="IPR055471">
    <property type="entry name" value="DUF7043"/>
</dbReference>
<dbReference type="EMBL" id="CAJFCJ010000004">
    <property type="protein sequence ID" value="CAD5113697.1"/>
    <property type="molecule type" value="Genomic_DNA"/>
</dbReference>
<dbReference type="Pfam" id="PF23069">
    <property type="entry name" value="DUF7042"/>
    <property type="match status" value="1"/>
</dbReference>
<sequence>MVYMLSLIHLCALLVFATGTKQNFVANNCKIGKELHGIWYDVQKMQYFSINQINWSKKEECIAEERRSSDSVKYYIKTKDFEDNPAVQVKLILEVHKNVFFYKESNFYPDLNIEVSKYSARHIEFGHIFMAVRNETEMEPYKKNLCPIDKNYKANLNLIEFPEECPNSRVYQCANGKELKIQQSCMKKKSLQLYCLGWWKKPGSNKKIGVVRHGDTKPPNYKCFHASRSDNVETLVTFNQGIHMDLCEAEPRDYYSRDVYTFRKLDDSTWSKMICRFPSWFERRKWVDMLGRYRYETWNTDKELREKLIDGDGTRTFRCVGIRSDDDHFIIHSATSSSCDPIMHCIKGIRRGDKLVELLIGSHLREEDRWDCEKSLMKTEKKILLAEDTSLVECQIRGRHTDAEDERGGCKSNLNACLSPNVITIATLCKAKKLACYHTWHHGGHKYILVGDWEKKREARNCLQITEKGNTMTVKTAPECNMGAPHIFGQPINITLHLHRRKCHKRKSRQKEKKNLKKSGNEKRSELEVYMDTKTPENSAPSRTFHHLSIAICWLTYRLF</sequence>
<dbReference type="AlphaFoldDB" id="A0A7I8VBN6"/>
<proteinExistence type="predicted"/>
<feature type="region of interest" description="Disordered" evidence="1">
    <location>
        <begin position="501"/>
        <end position="529"/>
    </location>
</feature>
<name>A0A7I8VBN6_9ANNE</name>
<reference evidence="5 6" key="1">
    <citation type="submission" date="2020-08" db="EMBL/GenBank/DDBJ databases">
        <authorList>
            <person name="Hejnol A."/>
        </authorList>
    </citation>
    <scope>NUCLEOTIDE SEQUENCE [LARGE SCALE GENOMIC DNA]</scope>
</reference>
<dbReference type="InterPro" id="IPR055470">
    <property type="entry name" value="DUF7042"/>
</dbReference>
<evidence type="ECO:0000256" key="2">
    <source>
        <dbReference type="SAM" id="SignalP"/>
    </source>
</evidence>
<evidence type="ECO:0000259" key="4">
    <source>
        <dbReference type="Pfam" id="PF23070"/>
    </source>
</evidence>
<feature type="signal peptide" evidence="2">
    <location>
        <begin position="1"/>
        <end position="19"/>
    </location>
</feature>
<gene>
    <name evidence="5" type="ORF">DGYR_LOCUS2647</name>
</gene>
<evidence type="ECO:0000313" key="6">
    <source>
        <dbReference type="Proteomes" id="UP000549394"/>
    </source>
</evidence>
<evidence type="ECO:0000259" key="3">
    <source>
        <dbReference type="Pfam" id="PF23069"/>
    </source>
</evidence>